<dbReference type="PROSITE" id="PS50292">
    <property type="entry name" value="PEROXIDASE_3"/>
    <property type="match status" value="1"/>
</dbReference>
<keyword evidence="4" id="KW-0408">Iron</keyword>
<dbReference type="GO" id="GO:0020037">
    <property type="term" value="F:heme binding"/>
    <property type="evidence" value="ECO:0007669"/>
    <property type="project" value="InterPro"/>
</dbReference>
<evidence type="ECO:0000256" key="2">
    <source>
        <dbReference type="ARBA" id="ARBA00022525"/>
    </source>
</evidence>
<dbReference type="Proteomes" id="UP001186944">
    <property type="component" value="Unassembled WGS sequence"/>
</dbReference>
<dbReference type="PRINTS" id="PR00457">
    <property type="entry name" value="ANPEROXIDASE"/>
</dbReference>
<dbReference type="Gene3D" id="1.10.640.10">
    <property type="entry name" value="Haem peroxidase domain superfamily, animal type"/>
    <property type="match status" value="1"/>
</dbReference>
<evidence type="ECO:0000256" key="3">
    <source>
        <dbReference type="ARBA" id="ARBA00023180"/>
    </source>
</evidence>
<dbReference type="SUPFAM" id="SSF48113">
    <property type="entry name" value="Heme-dependent peroxidases"/>
    <property type="match status" value="1"/>
</dbReference>
<dbReference type="InterPro" id="IPR037120">
    <property type="entry name" value="Haem_peroxidase_sf_animal"/>
</dbReference>
<evidence type="ECO:0000256" key="4">
    <source>
        <dbReference type="PIRSR" id="PIRSR619791-2"/>
    </source>
</evidence>
<dbReference type="EMBL" id="VSWD01000001">
    <property type="protein sequence ID" value="KAK3109104.1"/>
    <property type="molecule type" value="Genomic_DNA"/>
</dbReference>
<gene>
    <name evidence="5" type="ORF">FSP39_023110</name>
</gene>
<name>A0AA89C4Z7_PINIB</name>
<dbReference type="AlphaFoldDB" id="A0AA89C4Z7"/>
<organism evidence="5 6">
    <name type="scientific">Pinctada imbricata</name>
    <name type="common">Atlantic pearl-oyster</name>
    <name type="synonym">Pinctada martensii</name>
    <dbReference type="NCBI Taxonomy" id="66713"/>
    <lineage>
        <taxon>Eukaryota</taxon>
        <taxon>Metazoa</taxon>
        <taxon>Spiralia</taxon>
        <taxon>Lophotrochozoa</taxon>
        <taxon>Mollusca</taxon>
        <taxon>Bivalvia</taxon>
        <taxon>Autobranchia</taxon>
        <taxon>Pteriomorphia</taxon>
        <taxon>Pterioida</taxon>
        <taxon>Pterioidea</taxon>
        <taxon>Pteriidae</taxon>
        <taxon>Pinctada</taxon>
    </lineage>
</organism>
<protein>
    <submittedName>
        <fullName evidence="5">Uncharacterized protein</fullName>
    </submittedName>
</protein>
<feature type="non-terminal residue" evidence="5">
    <location>
        <position position="1"/>
    </location>
</feature>
<evidence type="ECO:0000313" key="6">
    <source>
        <dbReference type="Proteomes" id="UP001186944"/>
    </source>
</evidence>
<proteinExistence type="predicted"/>
<dbReference type="GO" id="GO:0005576">
    <property type="term" value="C:extracellular region"/>
    <property type="evidence" value="ECO:0007669"/>
    <property type="project" value="UniProtKB-SubCell"/>
</dbReference>
<sequence length="331" mass="37656">SGDGRVNVIPNLSALHILFIREHNRIVDKLSKLNPLWNDERLYQEGRKIVAAYMQHFTYDEYLPRVLNGAYMSRYKLHVYPGARNRDYNQERNPGIFNVFAVAAFRFGHSQISDHQSLANEDGSINEHGPDMHVSGTKPSIFDKGVRDLLFLDKHGHSLDLPALNIQRGRDHGIPSYTEWRKRLGLSEVRTFNPKDPFGLKHHTVEAAQLLEKAYAGRVKDIDLYAGAMSETHLPGADVGPVFSKLIAMQFRQLKIGDRFWYENGQKRIGFTKGDCEWLGSIVKNGSTGTCEDGCNECRCMNGAASFIKKITCPPLYICTDAWIRTRMFHE</sequence>
<keyword evidence="4" id="KW-0479">Metal-binding</keyword>
<keyword evidence="4" id="KW-0349">Heme</keyword>
<dbReference type="InterPro" id="IPR019791">
    <property type="entry name" value="Haem_peroxidase_animal"/>
</dbReference>
<keyword evidence="3" id="KW-0325">Glycoprotein</keyword>
<dbReference type="GO" id="GO:0046872">
    <property type="term" value="F:metal ion binding"/>
    <property type="evidence" value="ECO:0007669"/>
    <property type="project" value="UniProtKB-KW"/>
</dbReference>
<dbReference type="PANTHER" id="PTHR11475">
    <property type="entry name" value="OXIDASE/PEROXIDASE"/>
    <property type="match status" value="1"/>
</dbReference>
<dbReference type="GO" id="GO:0004601">
    <property type="term" value="F:peroxidase activity"/>
    <property type="evidence" value="ECO:0007669"/>
    <property type="project" value="InterPro"/>
</dbReference>
<reference evidence="5" key="1">
    <citation type="submission" date="2019-08" db="EMBL/GenBank/DDBJ databases">
        <title>The improved chromosome-level genome for the pearl oyster Pinctada fucata martensii using PacBio sequencing and Hi-C.</title>
        <authorList>
            <person name="Zheng Z."/>
        </authorList>
    </citation>
    <scope>NUCLEOTIDE SEQUENCE</scope>
    <source>
        <strain evidence="5">ZZ-2019</strain>
        <tissue evidence="5">Adductor muscle</tissue>
    </source>
</reference>
<accession>A0AA89C4Z7</accession>
<comment type="caution">
    <text evidence="5">The sequence shown here is derived from an EMBL/GenBank/DDBJ whole genome shotgun (WGS) entry which is preliminary data.</text>
</comment>
<dbReference type="GO" id="GO:0006979">
    <property type="term" value="P:response to oxidative stress"/>
    <property type="evidence" value="ECO:0007669"/>
    <property type="project" value="InterPro"/>
</dbReference>
<keyword evidence="2" id="KW-0964">Secreted</keyword>
<dbReference type="InterPro" id="IPR010255">
    <property type="entry name" value="Haem_peroxidase_sf"/>
</dbReference>
<comment type="subcellular location">
    <subcellularLocation>
        <location evidence="1">Secreted</location>
    </subcellularLocation>
</comment>
<evidence type="ECO:0000313" key="5">
    <source>
        <dbReference type="EMBL" id="KAK3109104.1"/>
    </source>
</evidence>
<evidence type="ECO:0000256" key="1">
    <source>
        <dbReference type="ARBA" id="ARBA00004613"/>
    </source>
</evidence>
<dbReference type="PANTHER" id="PTHR11475:SF4">
    <property type="entry name" value="CHORION PEROXIDASE"/>
    <property type="match status" value="1"/>
</dbReference>
<keyword evidence="6" id="KW-1185">Reference proteome</keyword>
<feature type="binding site" description="axial binding residue" evidence="4">
    <location>
        <position position="109"/>
    </location>
    <ligand>
        <name>heme b</name>
        <dbReference type="ChEBI" id="CHEBI:60344"/>
    </ligand>
    <ligandPart>
        <name>Fe</name>
        <dbReference type="ChEBI" id="CHEBI:18248"/>
    </ligandPart>
</feature>
<dbReference type="Pfam" id="PF03098">
    <property type="entry name" value="An_peroxidase"/>
    <property type="match status" value="2"/>
</dbReference>